<gene>
    <name evidence="1" type="ORF">APICC_08033</name>
</gene>
<dbReference type="Proteomes" id="UP000242457">
    <property type="component" value="Unassembled WGS sequence"/>
</dbReference>
<keyword evidence="2" id="KW-1185">Reference proteome</keyword>
<evidence type="ECO:0000313" key="2">
    <source>
        <dbReference type="Proteomes" id="UP000242457"/>
    </source>
</evidence>
<dbReference type="Pfam" id="PF00022">
    <property type="entry name" value="Actin"/>
    <property type="match status" value="1"/>
</dbReference>
<accession>A0A2A3ERG3</accession>
<sequence length="293" mass="34568">MRLKIISANSSSERRYGAWIGGSILSSLGSFQQMWLSRQEYEESGVEKQRSTLCYYRYAMVHQAKLQLKIVVISLPICFPKRYNPKLEDMCTLYEQRYHAHKLRNDDNLSKSRGKEERGEQTQFYKKARVTKKHYQSLVNEIFEEVHEPERNHILQQSRYQIDLFFKALPRDLNDLLLAVDTVLSDRDTGLRRMDQNQPESDSFHESRVCSFLMNFCNGKSQPVDGHYLISTFLEQLSKMSILRFYAPLPQYPASIDFTSKKKKKNTNNMNRKWRETDEWLLTWDTCGCNSAE</sequence>
<dbReference type="InterPro" id="IPR004000">
    <property type="entry name" value="Actin"/>
</dbReference>
<dbReference type="AlphaFoldDB" id="A0A2A3ERG3"/>
<reference evidence="1 2" key="1">
    <citation type="submission" date="2014-07" db="EMBL/GenBank/DDBJ databases">
        <title>Genomic and transcriptomic analysis on Apis cerana provide comprehensive insights into honey bee biology.</title>
        <authorList>
            <person name="Diao Q."/>
            <person name="Sun L."/>
            <person name="Zheng H."/>
            <person name="Zheng H."/>
            <person name="Xu S."/>
            <person name="Wang S."/>
            <person name="Zeng Z."/>
            <person name="Hu F."/>
            <person name="Su S."/>
            <person name="Wu J."/>
        </authorList>
    </citation>
    <scope>NUCLEOTIDE SEQUENCE [LARGE SCALE GENOMIC DNA]</scope>
    <source>
        <tissue evidence="1">Pupae without intestine</tissue>
    </source>
</reference>
<dbReference type="STRING" id="94128.A0A2A3ERG3"/>
<dbReference type="InterPro" id="IPR043129">
    <property type="entry name" value="ATPase_NBD"/>
</dbReference>
<dbReference type="Gene3D" id="3.30.420.40">
    <property type="match status" value="2"/>
</dbReference>
<organism evidence="1 2">
    <name type="scientific">Apis cerana cerana</name>
    <name type="common">Oriental honeybee</name>
    <dbReference type="NCBI Taxonomy" id="94128"/>
    <lineage>
        <taxon>Eukaryota</taxon>
        <taxon>Metazoa</taxon>
        <taxon>Ecdysozoa</taxon>
        <taxon>Arthropoda</taxon>
        <taxon>Hexapoda</taxon>
        <taxon>Insecta</taxon>
        <taxon>Pterygota</taxon>
        <taxon>Neoptera</taxon>
        <taxon>Endopterygota</taxon>
        <taxon>Hymenoptera</taxon>
        <taxon>Apocrita</taxon>
        <taxon>Aculeata</taxon>
        <taxon>Apoidea</taxon>
        <taxon>Anthophila</taxon>
        <taxon>Apidae</taxon>
        <taxon>Apis</taxon>
    </lineage>
</organism>
<name>A0A2A3ERG3_APICC</name>
<dbReference type="EMBL" id="KZ288192">
    <property type="protein sequence ID" value="PBC34383.1"/>
    <property type="molecule type" value="Genomic_DNA"/>
</dbReference>
<dbReference type="FunFam" id="3.30.420.40:FF:000058">
    <property type="entry name" value="Putative actin-related protein 5"/>
    <property type="match status" value="1"/>
</dbReference>
<evidence type="ECO:0000313" key="1">
    <source>
        <dbReference type="EMBL" id="PBC34383.1"/>
    </source>
</evidence>
<protein>
    <submittedName>
        <fullName evidence="1">ActinB</fullName>
    </submittedName>
</protein>
<proteinExistence type="predicted"/>
<dbReference type="SUPFAM" id="SSF53067">
    <property type="entry name" value="Actin-like ATPase domain"/>
    <property type="match status" value="1"/>
</dbReference>